<gene>
    <name evidence="1" type="ORF">BN201_0259</name>
</gene>
<dbReference type="EMBL" id="HE978309">
    <property type="protein sequence ID" value="CEO90862.1"/>
    <property type="molecule type" value="Genomic_DNA"/>
</dbReference>
<protein>
    <submittedName>
        <fullName evidence="1">Uncharacterized protein</fullName>
    </submittedName>
</protein>
<dbReference type="Proteomes" id="UP000203896">
    <property type="component" value="Segment"/>
</dbReference>
<proteinExistence type="predicted"/>
<accession>A0A0B7MT36</accession>
<organism evidence="1 2">
    <name type="scientific">Enterobacteria phage GEC-3S</name>
    <dbReference type="NCBI Taxonomy" id="1222338"/>
    <lineage>
        <taxon>Viruses</taxon>
        <taxon>Duplodnaviria</taxon>
        <taxon>Heunggongvirae</taxon>
        <taxon>Uroviricota</taxon>
        <taxon>Caudoviricetes</taxon>
        <taxon>Pantevenvirales</taxon>
        <taxon>Straboviridae</taxon>
        <taxon>Krischvirus</taxon>
        <taxon>Krischvirus gec3s</taxon>
    </lineage>
</organism>
<sequence length="110" mass="12795">MKNVLIVWELIPETTELYMVQVDNKEFEILKRVNCKYINIDDMTPEMDYVNYALMQPSWIMDETKADAESLGVPEEVLAKWHQFKVEIKEGEPFIPSGMIDAVIVTGFHL</sequence>
<reference evidence="1 2" key="1">
    <citation type="submission" date="2012-08" db="EMBL/GenBank/DDBJ databases">
        <title>Selection and characterization of a candidate therapeutic bacteriophage that lyses the German Escherichia coli O104:H4 outbreak strain.</title>
        <authorList>
            <person name="Merabishvilli M."/>
            <person name="De Vos D."/>
            <person name="Verbeken G."/>
            <person name="Kropinski A."/>
            <person name="Vandenheuvel D."/>
            <person name="Lavigne R."/>
            <person name="Wattiau P."/>
            <person name="Mast J."/>
            <person name="Ragimbeau C."/>
            <person name="Mossong J."/>
            <person name="Scheres J."/>
            <person name="Chanishvili N."/>
            <person name="Vaneechoutte M."/>
            <person name="Pirnay J.P."/>
        </authorList>
    </citation>
    <scope>NUCLEOTIDE SEQUENCE [LARGE SCALE GENOMIC DNA]</scope>
</reference>
<keyword evidence="2" id="KW-1185">Reference proteome</keyword>
<dbReference type="KEGG" id="vg:23301287"/>
<name>A0A0B7MT36_9CAUD</name>
<evidence type="ECO:0000313" key="1">
    <source>
        <dbReference type="EMBL" id="CEO90862.1"/>
    </source>
</evidence>
<dbReference type="RefSeq" id="YP_009118942.1">
    <property type="nucleotide sequence ID" value="NC_025425.1"/>
</dbReference>
<evidence type="ECO:0000313" key="2">
    <source>
        <dbReference type="Proteomes" id="UP000203896"/>
    </source>
</evidence>
<dbReference type="GeneID" id="23301287"/>